<evidence type="ECO:0000313" key="1">
    <source>
        <dbReference type="EMBL" id="OWY98446.1"/>
    </source>
</evidence>
<keyword evidence="2" id="KW-1185">Reference proteome</keyword>
<sequence>MQHQFAVSKAHIDAMASKANVPRKTQPPTYQGTLMEDLELWFFSIEQYYADYHPQMVEDMPQFVTMISTWG</sequence>
<dbReference type="AlphaFoldDB" id="A0A225V0Z9"/>
<gene>
    <name evidence="1" type="ORF">PHMEG_00030790</name>
</gene>
<name>A0A225V0Z9_9STRA</name>
<protein>
    <submittedName>
        <fullName evidence="1">Uncharacterized protein</fullName>
    </submittedName>
</protein>
<evidence type="ECO:0000313" key="2">
    <source>
        <dbReference type="Proteomes" id="UP000198211"/>
    </source>
</evidence>
<organism evidence="1 2">
    <name type="scientific">Phytophthora megakarya</name>
    <dbReference type="NCBI Taxonomy" id="4795"/>
    <lineage>
        <taxon>Eukaryota</taxon>
        <taxon>Sar</taxon>
        <taxon>Stramenopiles</taxon>
        <taxon>Oomycota</taxon>
        <taxon>Peronosporomycetes</taxon>
        <taxon>Peronosporales</taxon>
        <taxon>Peronosporaceae</taxon>
        <taxon>Phytophthora</taxon>
    </lineage>
</organism>
<comment type="caution">
    <text evidence="1">The sequence shown here is derived from an EMBL/GenBank/DDBJ whole genome shotgun (WGS) entry which is preliminary data.</text>
</comment>
<reference evidence="2" key="1">
    <citation type="submission" date="2017-03" db="EMBL/GenBank/DDBJ databases">
        <title>Phytopthora megakarya and P. palmivora, two closely related causual agents of cacao black pod achieved similar genome size and gene model numbers by different mechanisms.</title>
        <authorList>
            <person name="Ali S."/>
            <person name="Shao J."/>
            <person name="Larry D.J."/>
            <person name="Kronmiller B."/>
            <person name="Shen D."/>
            <person name="Strem M.D."/>
            <person name="Melnick R.L."/>
            <person name="Guiltinan M.J."/>
            <person name="Tyler B.M."/>
            <person name="Meinhardt L.W."/>
            <person name="Bailey B.A."/>
        </authorList>
    </citation>
    <scope>NUCLEOTIDE SEQUENCE [LARGE SCALE GENOMIC DNA]</scope>
    <source>
        <strain evidence="2">zdho120</strain>
    </source>
</reference>
<dbReference type="EMBL" id="NBNE01009399">
    <property type="protein sequence ID" value="OWY98446.1"/>
    <property type="molecule type" value="Genomic_DNA"/>
</dbReference>
<proteinExistence type="predicted"/>
<dbReference type="OrthoDB" id="128227at2759"/>
<dbReference type="Proteomes" id="UP000198211">
    <property type="component" value="Unassembled WGS sequence"/>
</dbReference>
<accession>A0A225V0Z9</accession>